<evidence type="ECO:0000313" key="2">
    <source>
        <dbReference type="EMBL" id="QHP83751.1"/>
    </source>
</evidence>
<keyword evidence="3" id="KW-1185">Reference proteome</keyword>
<accession>A0ABX6IRT5</accession>
<reference evidence="2" key="1">
    <citation type="submission" date="2019-01" db="EMBL/GenBank/DDBJ databases">
        <title>Whole genome sequencing and annotation enables comparative genome analysis that reveals unique features of the Chlamydia suis R19 Genome.</title>
        <authorList>
            <person name="Dimond Z.E."/>
        </authorList>
    </citation>
    <scope>NUCLEOTIDE SEQUENCE [LARGE SCALE GENOMIC DNA]</scope>
    <source>
        <strain evidence="2">R19</strain>
    </source>
</reference>
<keyword evidence="1" id="KW-1133">Transmembrane helix</keyword>
<sequence>MASICGRLGVSTCGAVKAFFTQPGNKVARVVNSAKGVDKLAKTAKSAAELTASILEHTGGTGTDSFVTASKVAKGFGDARAVIALGNAFNGSLPATIQSARSCFAHLQAAGKPEEKCRSVLMKDVCVAHKRRAAADACAVVGGASYLTTFGVIRPLLFVNKLLAKPFLSSQAKNGLGSSVSYIMTANHAASVLGSALSISAERADCEERCNRILCGQADEVLGINNTMCEQFVRQRAVVGEKFRTLTRIKYSILSMIEKFLECVADVFKLVPLPITQSVRAIVAAGCTLTAAIIGLCTFWSKA</sequence>
<dbReference type="RefSeq" id="WP_181389161.1">
    <property type="nucleotide sequence ID" value="NZ_CP035278.1"/>
</dbReference>
<organism evidence="2 3">
    <name type="scientific">Chlamydia suis</name>
    <dbReference type="NCBI Taxonomy" id="83559"/>
    <lineage>
        <taxon>Bacteria</taxon>
        <taxon>Pseudomonadati</taxon>
        <taxon>Chlamydiota</taxon>
        <taxon>Chlamydiia</taxon>
        <taxon>Chlamydiales</taxon>
        <taxon>Chlamydiaceae</taxon>
        <taxon>Chlamydia/Chlamydophila group</taxon>
        <taxon>Chlamydia</taxon>
    </lineage>
</organism>
<proteinExistence type="predicted"/>
<evidence type="ECO:0000313" key="3">
    <source>
        <dbReference type="Proteomes" id="UP000512184"/>
    </source>
</evidence>
<keyword evidence="1" id="KW-0812">Transmembrane</keyword>
<name>A0ABX6IRT5_9CHLA</name>
<dbReference type="EMBL" id="CP035278">
    <property type="protein sequence ID" value="QHP83751.1"/>
    <property type="molecule type" value="Genomic_DNA"/>
</dbReference>
<feature type="transmembrane region" description="Helical" evidence="1">
    <location>
        <begin position="281"/>
        <end position="300"/>
    </location>
</feature>
<keyword evidence="1" id="KW-0472">Membrane</keyword>
<gene>
    <name evidence="2" type="primary">Inclusion membrane protein-55</name>
    <name evidence="2" type="ORF">Chls_876</name>
</gene>
<protein>
    <submittedName>
        <fullName evidence="2">Inclusion membrane protein-55</fullName>
    </submittedName>
</protein>
<dbReference type="Proteomes" id="UP000512184">
    <property type="component" value="Chromosome"/>
</dbReference>
<evidence type="ECO:0000256" key="1">
    <source>
        <dbReference type="SAM" id="Phobius"/>
    </source>
</evidence>